<evidence type="ECO:0000313" key="2">
    <source>
        <dbReference type="EMBL" id="NQS78607.1"/>
    </source>
</evidence>
<dbReference type="Pfam" id="PF10102">
    <property type="entry name" value="DUF2341"/>
    <property type="match status" value="1"/>
</dbReference>
<gene>
    <name evidence="2" type="ORF">HQQ74_07900</name>
</gene>
<dbReference type="InterPro" id="IPR018765">
    <property type="entry name" value="DUF2341"/>
</dbReference>
<name>A0A8T7H457_9EURY</name>
<dbReference type="AlphaFoldDB" id="A0A8T7H457"/>
<evidence type="ECO:0000313" key="3">
    <source>
        <dbReference type="Proteomes" id="UP000737555"/>
    </source>
</evidence>
<comment type="caution">
    <text evidence="2">The sequence shown here is derived from an EMBL/GenBank/DDBJ whole genome shotgun (WGS) entry which is preliminary data.</text>
</comment>
<feature type="domain" description="DUF2341" evidence="1">
    <location>
        <begin position="52"/>
        <end position="125"/>
    </location>
</feature>
<organism evidence="2 3">
    <name type="scientific">Methanoculleus bourgensis</name>
    <dbReference type="NCBI Taxonomy" id="83986"/>
    <lineage>
        <taxon>Archaea</taxon>
        <taxon>Methanobacteriati</taxon>
        <taxon>Methanobacteriota</taxon>
        <taxon>Stenosarchaea group</taxon>
        <taxon>Methanomicrobia</taxon>
        <taxon>Methanomicrobiales</taxon>
        <taxon>Methanomicrobiaceae</taxon>
        <taxon>Methanoculleus</taxon>
    </lineage>
</organism>
<sequence>MFVALLIASIPAGALDAEEFTRQQTIAVDNPSTIDRLEVLFNATHLPGMRPDFADIRFVDAGGTVIPHWVEDVTDSSYARVWLALPANTSEIVMLYGNPEARGAGDPDAVFTFFEDYERGNLSRWSFCGSNAAIQSSTVRGGAYAGDINVSEPDLRHLANNRICLANVSAGPLVIEGDFQVSEFGRWCGSGYIQLWSGADRIYALHLRNESVQYYDSVHRNFTVDLQAETDTWYHIKVVADTPNVIEHAWIDGKYIGNRTLRFADGSLVPDDVIFTDFALIGSSAWSEGEPHHFYADNIRVRKYASTRPVLTYMGSPGEMHSPSPAVG</sequence>
<dbReference type="EMBL" id="JABMJE010000113">
    <property type="protein sequence ID" value="NQS78607.1"/>
    <property type="molecule type" value="Genomic_DNA"/>
</dbReference>
<proteinExistence type="predicted"/>
<protein>
    <submittedName>
        <fullName evidence="2">DUF2341 domain-containing protein</fullName>
    </submittedName>
</protein>
<evidence type="ECO:0000259" key="1">
    <source>
        <dbReference type="Pfam" id="PF10102"/>
    </source>
</evidence>
<dbReference type="Proteomes" id="UP000737555">
    <property type="component" value="Unassembled WGS sequence"/>
</dbReference>
<accession>A0A8T7H457</accession>
<reference evidence="2" key="1">
    <citation type="submission" date="2020-05" db="EMBL/GenBank/DDBJ databases">
        <title>The first insight into the ecology of ammonia-tolerant syntrophic propionate oxidizing bacteria.</title>
        <authorList>
            <person name="Singh A."/>
            <person name="Schnurer A."/>
            <person name="Westerholm M."/>
        </authorList>
    </citation>
    <scope>NUCLEOTIDE SEQUENCE</scope>
    <source>
        <strain evidence="2">MAG54</strain>
    </source>
</reference>